<sequence length="145" mass="16924">MTSSLPLLLPSLLNPQPASKPHLHRCSSSTPRPTRNAASIHKPRPPPPSYRNLQRFFLLPTSVHVPRQPRADERIELLFLGRDYPLGLDYFRRRLHKAFIVNAGVRDEGDIEKCIARAEFVKKEIEALYTLKRYRTLRHRYDPFD</sequence>
<dbReference type="AlphaFoldDB" id="A0A084GGX9"/>
<protein>
    <submittedName>
        <fullName evidence="3">Uncharacterized protein</fullName>
    </submittedName>
</protein>
<evidence type="ECO:0000256" key="2">
    <source>
        <dbReference type="SAM" id="MobiDB-lite"/>
    </source>
</evidence>
<dbReference type="GO" id="GO:0022904">
    <property type="term" value="P:respiratory electron transport chain"/>
    <property type="evidence" value="ECO:0007669"/>
    <property type="project" value="TreeGrafter"/>
</dbReference>
<feature type="compositionally biased region" description="Polar residues" evidence="2">
    <location>
        <begin position="26"/>
        <end position="37"/>
    </location>
</feature>
<dbReference type="KEGG" id="sapo:SAPIO_CDS0402"/>
<evidence type="ECO:0000256" key="1">
    <source>
        <dbReference type="ARBA" id="ARBA00009508"/>
    </source>
</evidence>
<organism evidence="3 4">
    <name type="scientific">Pseudallescheria apiosperma</name>
    <name type="common">Scedosporium apiospermum</name>
    <dbReference type="NCBI Taxonomy" id="563466"/>
    <lineage>
        <taxon>Eukaryota</taxon>
        <taxon>Fungi</taxon>
        <taxon>Dikarya</taxon>
        <taxon>Ascomycota</taxon>
        <taxon>Pezizomycotina</taxon>
        <taxon>Sordariomycetes</taxon>
        <taxon>Hypocreomycetidae</taxon>
        <taxon>Microascales</taxon>
        <taxon>Microascaceae</taxon>
        <taxon>Scedosporium</taxon>
    </lineage>
</organism>
<keyword evidence="4" id="KW-1185">Reference proteome</keyword>
<dbReference type="OrthoDB" id="10258445at2759"/>
<evidence type="ECO:0000313" key="4">
    <source>
        <dbReference type="Proteomes" id="UP000028545"/>
    </source>
</evidence>
<dbReference type="Pfam" id="PF13233">
    <property type="entry name" value="Complex1_LYR_2"/>
    <property type="match status" value="1"/>
</dbReference>
<feature type="region of interest" description="Disordered" evidence="2">
    <location>
        <begin position="1"/>
        <end position="49"/>
    </location>
</feature>
<evidence type="ECO:0000313" key="3">
    <source>
        <dbReference type="EMBL" id="KEZ46591.1"/>
    </source>
</evidence>
<dbReference type="GO" id="GO:0005739">
    <property type="term" value="C:mitochondrion"/>
    <property type="evidence" value="ECO:0007669"/>
    <property type="project" value="TreeGrafter"/>
</dbReference>
<proteinExistence type="inferred from homology"/>
<comment type="similarity">
    <text evidence="1">Belongs to the complex I LYR family.</text>
</comment>
<dbReference type="InterPro" id="IPR052000">
    <property type="entry name" value="ETFRF1"/>
</dbReference>
<dbReference type="GeneID" id="27718554"/>
<accession>A0A084GGX9</accession>
<name>A0A084GGX9_PSEDA</name>
<dbReference type="RefSeq" id="XP_016646390.1">
    <property type="nucleotide sequence ID" value="XM_016783190.1"/>
</dbReference>
<reference evidence="3 4" key="1">
    <citation type="journal article" date="2014" name="Genome Announc.">
        <title>Draft genome sequence of the pathogenic fungus Scedosporium apiospermum.</title>
        <authorList>
            <person name="Vandeputte P."/>
            <person name="Ghamrawi S."/>
            <person name="Rechenmann M."/>
            <person name="Iltis A."/>
            <person name="Giraud S."/>
            <person name="Fleury M."/>
            <person name="Thornton C."/>
            <person name="Delhaes L."/>
            <person name="Meyer W."/>
            <person name="Papon N."/>
            <person name="Bouchara J.P."/>
        </authorList>
    </citation>
    <scope>NUCLEOTIDE SEQUENCE [LARGE SCALE GENOMIC DNA]</scope>
    <source>
        <strain evidence="3 4">IHEM 14462</strain>
    </source>
</reference>
<dbReference type="VEuPathDB" id="FungiDB:SAPIO_CDS0402"/>
<dbReference type="InterPro" id="IPR045296">
    <property type="entry name" value="Complex1_LYR_ETFRF1_LYRM5"/>
</dbReference>
<gene>
    <name evidence="3" type="ORF">SAPIO_CDS0402</name>
</gene>
<dbReference type="EMBL" id="JOWA01000022">
    <property type="protein sequence ID" value="KEZ46591.1"/>
    <property type="molecule type" value="Genomic_DNA"/>
</dbReference>
<dbReference type="PANTHER" id="PTHR21024">
    <property type="entry name" value="GROWTH HORMONE-INDUCIBLE SOLUBLE PROTEIN-RELATED"/>
    <property type="match status" value="1"/>
</dbReference>
<dbReference type="PANTHER" id="PTHR21024:SF0">
    <property type="entry name" value="ELECTRON TRANSFER FLAVOPROTEIN REGULATORY FACTOR 1"/>
    <property type="match status" value="1"/>
</dbReference>
<dbReference type="GO" id="GO:0090324">
    <property type="term" value="P:negative regulation of oxidative phosphorylation"/>
    <property type="evidence" value="ECO:0007669"/>
    <property type="project" value="InterPro"/>
</dbReference>
<dbReference type="Proteomes" id="UP000028545">
    <property type="component" value="Unassembled WGS sequence"/>
</dbReference>
<dbReference type="CDD" id="cd20265">
    <property type="entry name" value="Complex1_LYR_ETFRF1_LYRM5"/>
    <property type="match status" value="1"/>
</dbReference>
<dbReference type="HOGENOM" id="CLU_1787928_0_0_1"/>
<comment type="caution">
    <text evidence="3">The sequence shown here is derived from an EMBL/GenBank/DDBJ whole genome shotgun (WGS) entry which is preliminary data.</text>
</comment>
<feature type="compositionally biased region" description="Low complexity" evidence="2">
    <location>
        <begin position="1"/>
        <end position="19"/>
    </location>
</feature>